<reference evidence="2 3" key="1">
    <citation type="submission" date="2020-06" db="EMBL/GenBank/DDBJ databases">
        <authorList>
            <person name="Li R."/>
            <person name="Bekaert M."/>
        </authorList>
    </citation>
    <scope>NUCLEOTIDE SEQUENCE [LARGE SCALE GENOMIC DNA]</scope>
    <source>
        <strain evidence="3">wild</strain>
    </source>
</reference>
<dbReference type="Gene3D" id="3.10.590.10">
    <property type="entry name" value="ph1033 like domains"/>
    <property type="match status" value="1"/>
</dbReference>
<dbReference type="GO" id="GO:0061157">
    <property type="term" value="P:mRNA destabilization"/>
    <property type="evidence" value="ECO:0007669"/>
    <property type="project" value="TreeGrafter"/>
</dbReference>
<organism evidence="2 3">
    <name type="scientific">Mytilus coruscus</name>
    <name type="common">Sea mussel</name>
    <dbReference type="NCBI Taxonomy" id="42192"/>
    <lineage>
        <taxon>Eukaryota</taxon>
        <taxon>Metazoa</taxon>
        <taxon>Spiralia</taxon>
        <taxon>Lophotrochozoa</taxon>
        <taxon>Mollusca</taxon>
        <taxon>Bivalvia</taxon>
        <taxon>Autobranchia</taxon>
        <taxon>Pteriomorphia</taxon>
        <taxon>Mytilida</taxon>
        <taxon>Mytiloidea</taxon>
        <taxon>Mytilidae</taxon>
        <taxon>Mytilinae</taxon>
        <taxon>Mytilus</taxon>
    </lineage>
</organism>
<dbReference type="PROSITE" id="PS50882">
    <property type="entry name" value="YTH"/>
    <property type="match status" value="1"/>
</dbReference>
<dbReference type="InterPro" id="IPR045168">
    <property type="entry name" value="YTH_prot"/>
</dbReference>
<dbReference type="GO" id="GO:0005737">
    <property type="term" value="C:cytoplasm"/>
    <property type="evidence" value="ECO:0007669"/>
    <property type="project" value="TreeGrafter"/>
</dbReference>
<name>A0A6J8EA50_MYTCO</name>
<dbReference type="CDD" id="cd21134">
    <property type="entry name" value="YTH"/>
    <property type="match status" value="1"/>
</dbReference>
<dbReference type="OrthoDB" id="306690at2759"/>
<evidence type="ECO:0000259" key="1">
    <source>
        <dbReference type="PROSITE" id="PS50882"/>
    </source>
</evidence>
<gene>
    <name evidence="2" type="ORF">MCOR_48600</name>
</gene>
<accession>A0A6J8EA50</accession>
<evidence type="ECO:0000313" key="3">
    <source>
        <dbReference type="Proteomes" id="UP000507470"/>
    </source>
</evidence>
<dbReference type="GO" id="GO:1990247">
    <property type="term" value="F:N6-methyladenosine-containing RNA reader activity"/>
    <property type="evidence" value="ECO:0007669"/>
    <property type="project" value="TreeGrafter"/>
</dbReference>
<dbReference type="Pfam" id="PF04146">
    <property type="entry name" value="YTH"/>
    <property type="match status" value="1"/>
</dbReference>
<dbReference type="PANTHER" id="PTHR12357:SF89">
    <property type="entry name" value="YTH DOMAIN-CONTAINING FAMILY PROTEIN"/>
    <property type="match status" value="1"/>
</dbReference>
<dbReference type="InterPro" id="IPR007275">
    <property type="entry name" value="YTH_domain"/>
</dbReference>
<proteinExistence type="predicted"/>
<protein>
    <submittedName>
        <fullName evidence="2">YTHDF</fullName>
    </submittedName>
</protein>
<keyword evidence="3" id="KW-1185">Reference proteome</keyword>
<evidence type="ECO:0000313" key="2">
    <source>
        <dbReference type="EMBL" id="CAC5415951.1"/>
    </source>
</evidence>
<feature type="domain" description="YTH" evidence="1">
    <location>
        <begin position="214"/>
        <end position="348"/>
    </location>
</feature>
<dbReference type="EMBL" id="CACVKT020008523">
    <property type="protein sequence ID" value="CAC5415951.1"/>
    <property type="molecule type" value="Genomic_DNA"/>
</dbReference>
<dbReference type="AlphaFoldDB" id="A0A6J8EA50"/>
<dbReference type="GO" id="GO:0003729">
    <property type="term" value="F:mRNA binding"/>
    <property type="evidence" value="ECO:0007669"/>
    <property type="project" value="TreeGrafter"/>
</dbReference>
<dbReference type="Proteomes" id="UP000507470">
    <property type="component" value="Unassembled WGS sequence"/>
</dbReference>
<sequence>MYSDVVRAIDESSNTVSAASSDVSSTSADSFSLRLRHRILMTTLTTLRDNIGIVNDVLVNEIENKANYLYNEDYPEHVTNRDKDRLKQCEKVFQNAFVLFKDGLENMSITLNEIQLICEKTSVPTTDHTQNRELKFKDIPEEERNTLVNPIKPNSSMNHEFLPKSKENDCSLTMLTDGDSHPQNEAQRRARATQSDRLVPRFNPADFDLSTKGARFFVMKTRIEGSLHDSIKLGFWCSTIQGSRRVDCAFKERDGKGPVYMFFSVSGSYQFCGMAQMMSPVDFNTYISGWEYSGFKGKFAVKWIYIKNVPNSVFRHIRLENNENKPVTMSRDTQEVPLEKGKQVLEIIHYYQNSDSILDNFK</sequence>
<dbReference type="PANTHER" id="PTHR12357">
    <property type="entry name" value="YTH YT521-B HOMOLOGY DOMAIN-CONTAINING"/>
    <property type="match status" value="1"/>
</dbReference>